<keyword evidence="1" id="KW-0812">Transmembrane</keyword>
<feature type="transmembrane region" description="Helical" evidence="1">
    <location>
        <begin position="6"/>
        <end position="25"/>
    </location>
</feature>
<sequence>MNIFISIILYIVSLIIFYIIIETAVRKGIDSSVIGRYLEKKHGMKEEQKSFFSNDLDD</sequence>
<gene>
    <name evidence="2" type="ORF">H9636_12305</name>
</gene>
<comment type="caution">
    <text evidence="2">The sequence shown here is derived from an EMBL/GenBank/DDBJ whole genome shotgun (WGS) entry which is preliminary data.</text>
</comment>
<accession>A0ABR8XDW8</accession>
<keyword evidence="1" id="KW-1133">Transmembrane helix</keyword>
<name>A0ABR8XDW8_9BACL</name>
<evidence type="ECO:0000313" key="3">
    <source>
        <dbReference type="Proteomes" id="UP000640930"/>
    </source>
</evidence>
<reference evidence="2 3" key="1">
    <citation type="submission" date="2020-08" db="EMBL/GenBank/DDBJ databases">
        <title>A Genomic Blueprint of the Chicken Gut Microbiome.</title>
        <authorList>
            <person name="Gilroy R."/>
            <person name="Ravi A."/>
            <person name="Getino M."/>
            <person name="Pursley I."/>
            <person name="Horton D.L."/>
            <person name="Alikhan N.-F."/>
            <person name="Baker D."/>
            <person name="Gharbi K."/>
            <person name="Hall N."/>
            <person name="Watson M."/>
            <person name="Adriaenssens E.M."/>
            <person name="Foster-Nyarko E."/>
            <person name="Jarju S."/>
            <person name="Secka A."/>
            <person name="Antonio M."/>
            <person name="Oren A."/>
            <person name="Chaudhuri R."/>
            <person name="La Ragione R.M."/>
            <person name="Hildebrand F."/>
            <person name="Pallen M.J."/>
        </authorList>
    </citation>
    <scope>NUCLEOTIDE SEQUENCE [LARGE SCALE GENOMIC DNA]</scope>
    <source>
        <strain evidence="2 3">Re31</strain>
    </source>
</reference>
<keyword evidence="1" id="KW-0472">Membrane</keyword>
<evidence type="ECO:0000256" key="1">
    <source>
        <dbReference type="SAM" id="Phobius"/>
    </source>
</evidence>
<evidence type="ECO:0000313" key="2">
    <source>
        <dbReference type="EMBL" id="MBD8027437.1"/>
    </source>
</evidence>
<dbReference type="RefSeq" id="WP_174232635.1">
    <property type="nucleotide sequence ID" value="NZ_JACSQA010000019.1"/>
</dbReference>
<keyword evidence="3" id="KW-1185">Reference proteome</keyword>
<protein>
    <submittedName>
        <fullName evidence="2">Uncharacterized protein</fullName>
    </submittedName>
</protein>
<dbReference type="Proteomes" id="UP000640930">
    <property type="component" value="Unassembled WGS sequence"/>
</dbReference>
<dbReference type="EMBL" id="JACSQA010000019">
    <property type="protein sequence ID" value="MBD8027437.1"/>
    <property type="molecule type" value="Genomic_DNA"/>
</dbReference>
<proteinExistence type="predicted"/>
<organism evidence="2 3">
    <name type="scientific">Ureibacillus galli</name>
    <dbReference type="NCBI Taxonomy" id="2762222"/>
    <lineage>
        <taxon>Bacteria</taxon>
        <taxon>Bacillati</taxon>
        <taxon>Bacillota</taxon>
        <taxon>Bacilli</taxon>
        <taxon>Bacillales</taxon>
        <taxon>Caryophanaceae</taxon>
        <taxon>Ureibacillus</taxon>
    </lineage>
</organism>